<protein>
    <recommendedName>
        <fullName evidence="1">acetate--CoA ligase</fullName>
        <ecNumber evidence="1">6.2.1.1</ecNumber>
    </recommendedName>
</protein>
<feature type="region of interest" description="Disordered" evidence="2">
    <location>
        <begin position="36"/>
        <end position="71"/>
    </location>
</feature>
<keyword evidence="5" id="KW-1185">Reference proteome</keyword>
<dbReference type="InterPro" id="IPR000873">
    <property type="entry name" value="AMP-dep_synth/lig_dom"/>
</dbReference>
<feature type="domain" description="AMP-dependent synthetase/ligase" evidence="3">
    <location>
        <begin position="83"/>
        <end position="135"/>
    </location>
</feature>
<dbReference type="PANTHER" id="PTHR24095:SF14">
    <property type="entry name" value="ACETYL-COENZYME A SYNTHETASE 1"/>
    <property type="match status" value="1"/>
</dbReference>
<comment type="caution">
    <text evidence="4">The sequence shown here is derived from an EMBL/GenBank/DDBJ whole genome shotgun (WGS) entry which is preliminary data.</text>
</comment>
<name>A0AAV5M752_9ROSI</name>
<evidence type="ECO:0000256" key="2">
    <source>
        <dbReference type="SAM" id="MobiDB-lite"/>
    </source>
</evidence>
<dbReference type="GO" id="GO:0006085">
    <property type="term" value="P:acetyl-CoA biosynthetic process"/>
    <property type="evidence" value="ECO:0007669"/>
    <property type="project" value="TreeGrafter"/>
</dbReference>
<accession>A0AAV5M752</accession>
<evidence type="ECO:0000256" key="1">
    <source>
        <dbReference type="ARBA" id="ARBA00013275"/>
    </source>
</evidence>
<sequence>MVACFHLLVLKNLNSGVEKGKTKAVVGANEKKEKVVTEKISSDSNDSSSDKSSDDDTTFKSENGFEQRGKNAGFQDSIDINRAAPMLMELPIAMLVCARIGAVHSVVFAGFSAESLAQRIVDCKPKVVITCNAAKRGPKMINLEDIVDAALVESAKSG</sequence>
<dbReference type="SUPFAM" id="SSF56801">
    <property type="entry name" value="Acetyl-CoA synthetase-like"/>
    <property type="match status" value="1"/>
</dbReference>
<evidence type="ECO:0000313" key="5">
    <source>
        <dbReference type="Proteomes" id="UP001054252"/>
    </source>
</evidence>
<dbReference type="EC" id="6.2.1.1" evidence="1"/>
<dbReference type="Gene3D" id="3.40.50.12780">
    <property type="entry name" value="N-terminal domain of ligase-like"/>
    <property type="match status" value="1"/>
</dbReference>
<evidence type="ECO:0000259" key="3">
    <source>
        <dbReference type="Pfam" id="PF00501"/>
    </source>
</evidence>
<dbReference type="GO" id="GO:0003987">
    <property type="term" value="F:acetate-CoA ligase activity"/>
    <property type="evidence" value="ECO:0007669"/>
    <property type="project" value="UniProtKB-EC"/>
</dbReference>
<dbReference type="PANTHER" id="PTHR24095">
    <property type="entry name" value="ACETYL-COENZYME A SYNTHETASE"/>
    <property type="match status" value="1"/>
</dbReference>
<reference evidence="4 5" key="1">
    <citation type="journal article" date="2021" name="Commun. Biol.">
        <title>The genome of Shorea leprosula (Dipterocarpaceae) highlights the ecological relevance of drought in aseasonal tropical rainforests.</title>
        <authorList>
            <person name="Ng K.K.S."/>
            <person name="Kobayashi M.J."/>
            <person name="Fawcett J.A."/>
            <person name="Hatakeyama M."/>
            <person name="Paape T."/>
            <person name="Ng C.H."/>
            <person name="Ang C.C."/>
            <person name="Tnah L.H."/>
            <person name="Lee C.T."/>
            <person name="Nishiyama T."/>
            <person name="Sese J."/>
            <person name="O'Brien M.J."/>
            <person name="Copetti D."/>
            <person name="Mohd Noor M.I."/>
            <person name="Ong R.C."/>
            <person name="Putra M."/>
            <person name="Sireger I.Z."/>
            <person name="Indrioko S."/>
            <person name="Kosugi Y."/>
            <person name="Izuno A."/>
            <person name="Isagi Y."/>
            <person name="Lee S.L."/>
            <person name="Shimizu K.K."/>
        </authorList>
    </citation>
    <scope>NUCLEOTIDE SEQUENCE [LARGE SCALE GENOMIC DNA]</scope>
    <source>
        <strain evidence="4">214</strain>
    </source>
</reference>
<organism evidence="4 5">
    <name type="scientific">Rubroshorea leprosula</name>
    <dbReference type="NCBI Taxonomy" id="152421"/>
    <lineage>
        <taxon>Eukaryota</taxon>
        <taxon>Viridiplantae</taxon>
        <taxon>Streptophyta</taxon>
        <taxon>Embryophyta</taxon>
        <taxon>Tracheophyta</taxon>
        <taxon>Spermatophyta</taxon>
        <taxon>Magnoliopsida</taxon>
        <taxon>eudicotyledons</taxon>
        <taxon>Gunneridae</taxon>
        <taxon>Pentapetalae</taxon>
        <taxon>rosids</taxon>
        <taxon>malvids</taxon>
        <taxon>Malvales</taxon>
        <taxon>Dipterocarpaceae</taxon>
        <taxon>Rubroshorea</taxon>
    </lineage>
</organism>
<evidence type="ECO:0000313" key="4">
    <source>
        <dbReference type="EMBL" id="GKV45605.1"/>
    </source>
</evidence>
<feature type="compositionally biased region" description="Basic and acidic residues" evidence="2">
    <location>
        <begin position="48"/>
        <end position="69"/>
    </location>
</feature>
<dbReference type="EMBL" id="BPVZ01000196">
    <property type="protein sequence ID" value="GKV45605.1"/>
    <property type="molecule type" value="Genomic_DNA"/>
</dbReference>
<proteinExistence type="predicted"/>
<dbReference type="AlphaFoldDB" id="A0AAV5M752"/>
<gene>
    <name evidence="4" type="ORF">SLEP1_g52669</name>
</gene>
<dbReference type="Proteomes" id="UP001054252">
    <property type="component" value="Unassembled WGS sequence"/>
</dbReference>
<dbReference type="InterPro" id="IPR042099">
    <property type="entry name" value="ANL_N_sf"/>
</dbReference>
<dbReference type="Pfam" id="PF00501">
    <property type="entry name" value="AMP-binding"/>
    <property type="match status" value="1"/>
</dbReference>